<dbReference type="AlphaFoldDB" id="A0A4U0EN05"/>
<dbReference type="EMBL" id="SUPL01000008">
    <property type="protein sequence ID" value="TJY32880.1"/>
    <property type="molecule type" value="Genomic_DNA"/>
</dbReference>
<evidence type="ECO:0000256" key="2">
    <source>
        <dbReference type="SAM" id="SignalP"/>
    </source>
</evidence>
<feature type="coiled-coil region" evidence="1">
    <location>
        <begin position="268"/>
        <end position="313"/>
    </location>
</feature>
<gene>
    <name evidence="3" type="ORF">E5167_13665</name>
</gene>
<feature type="chain" id="PRO_5020951055" evidence="2">
    <location>
        <begin position="22"/>
        <end position="501"/>
    </location>
</feature>
<feature type="signal peptide" evidence="2">
    <location>
        <begin position="1"/>
        <end position="21"/>
    </location>
</feature>
<evidence type="ECO:0000313" key="3">
    <source>
        <dbReference type="EMBL" id="TJY32880.1"/>
    </source>
</evidence>
<evidence type="ECO:0000256" key="1">
    <source>
        <dbReference type="SAM" id="Coils"/>
    </source>
</evidence>
<proteinExistence type="predicted"/>
<name>A0A4U0EN05_9FLAO</name>
<sequence length="501" mass="57708">MKQYKYLMLAVIFLGAFSLNAQQKLEKLSKTVKVNKDVTLRLDTNHTNLVIDTWDKNEISVEAFVESNELSKDDLKEILESWDVDVDGSGANVSIDSNGGFGGNWNFNFDFSGLDVLKDIDINIPEIPEMPAMPKMPKMPKMDIEIPDLPNIPDLPELPDGVHNVNFDVEKYKKEGEPYLEKWSQEFEDKYGKGYKEKMKIWAREFSKVDWDAFSNRMEKWGEEFGEKFGDSFEKDMEAWGKEYSKRFDGKWAKDMEAWGEKFGEQFGKEWEEKGKVIEERMKEFEKEWDGKEEELEKRFEDLEKKNNKVKKTIKIKMPKDTKLKVNVRHGELKFAAVIYNLKADLSHSSLLADRIDGSETSINASYSPILVNHWDAGELTLKYVKDALLKNVKSLVLYSNSSNINIDYLAGNSIIDGSFGDLTIHNILDSFKNLNVVLENSDAHIKLPKADYNLQYKGSKTKLKHPKNTSKEYISSYSIGDLNSSRTIVLNAKYSNIYMQ</sequence>
<reference evidence="3 4" key="1">
    <citation type="submission" date="2019-04" db="EMBL/GenBank/DDBJ databases">
        <title>Lacinutrix sp. nov., isolated from marine water.</title>
        <authorList>
            <person name="Kim W."/>
        </authorList>
    </citation>
    <scope>NUCLEOTIDE SEQUENCE [LARGE SCALE GENOMIC DNA]</scope>
    <source>
        <strain evidence="3 4">CAU 1491</strain>
    </source>
</reference>
<dbReference type="OrthoDB" id="1420424at2"/>
<keyword evidence="4" id="KW-1185">Reference proteome</keyword>
<dbReference type="Proteomes" id="UP000307657">
    <property type="component" value="Unassembled WGS sequence"/>
</dbReference>
<keyword evidence="2" id="KW-0732">Signal</keyword>
<protein>
    <submittedName>
        <fullName evidence="3">Uncharacterized protein</fullName>
    </submittedName>
</protein>
<dbReference type="RefSeq" id="WP_136844724.1">
    <property type="nucleotide sequence ID" value="NZ_SUPL01000008.1"/>
</dbReference>
<organism evidence="3 4">
    <name type="scientific">Pontimicrobium aquaticum</name>
    <dbReference type="NCBI Taxonomy" id="2565367"/>
    <lineage>
        <taxon>Bacteria</taxon>
        <taxon>Pseudomonadati</taxon>
        <taxon>Bacteroidota</taxon>
        <taxon>Flavobacteriia</taxon>
        <taxon>Flavobacteriales</taxon>
        <taxon>Flavobacteriaceae</taxon>
        <taxon>Pontimicrobium</taxon>
    </lineage>
</organism>
<comment type="caution">
    <text evidence="3">The sequence shown here is derived from an EMBL/GenBank/DDBJ whole genome shotgun (WGS) entry which is preliminary data.</text>
</comment>
<accession>A0A4U0EN05</accession>
<evidence type="ECO:0000313" key="4">
    <source>
        <dbReference type="Proteomes" id="UP000307657"/>
    </source>
</evidence>
<dbReference type="SUPFAM" id="SSF58113">
    <property type="entry name" value="Apolipoprotein A-I"/>
    <property type="match status" value="1"/>
</dbReference>
<keyword evidence="1" id="KW-0175">Coiled coil</keyword>